<dbReference type="PROSITE" id="PS00107">
    <property type="entry name" value="PROTEIN_KINASE_ATP"/>
    <property type="match status" value="1"/>
</dbReference>
<dbReference type="EMBL" id="KN832876">
    <property type="protein sequence ID" value="KIN01164.1"/>
    <property type="molecule type" value="Genomic_DNA"/>
</dbReference>
<dbReference type="GO" id="GO:0004674">
    <property type="term" value="F:protein serine/threonine kinase activity"/>
    <property type="evidence" value="ECO:0007669"/>
    <property type="project" value="UniProtKB-KW"/>
</dbReference>
<dbReference type="GO" id="GO:0042594">
    <property type="term" value="P:response to starvation"/>
    <property type="evidence" value="ECO:0007669"/>
    <property type="project" value="TreeGrafter"/>
</dbReference>
<feature type="compositionally biased region" description="Basic residues" evidence="13">
    <location>
        <begin position="515"/>
        <end position="526"/>
    </location>
</feature>
<dbReference type="Pfam" id="PF00069">
    <property type="entry name" value="Pkinase"/>
    <property type="match status" value="1"/>
</dbReference>
<feature type="binding site" evidence="12">
    <location>
        <position position="92"/>
    </location>
    <ligand>
        <name>ATP</name>
        <dbReference type="ChEBI" id="CHEBI:30616"/>
    </ligand>
</feature>
<keyword evidence="7 12" id="KW-0067">ATP-binding</keyword>
<comment type="catalytic activity">
    <reaction evidence="11">
        <text>L-seryl-[protein] + ATP = O-phospho-L-seryl-[protein] + ADP + H(+)</text>
        <dbReference type="Rhea" id="RHEA:17989"/>
        <dbReference type="Rhea" id="RHEA-COMP:9863"/>
        <dbReference type="Rhea" id="RHEA-COMP:11604"/>
        <dbReference type="ChEBI" id="CHEBI:15378"/>
        <dbReference type="ChEBI" id="CHEBI:29999"/>
        <dbReference type="ChEBI" id="CHEBI:30616"/>
        <dbReference type="ChEBI" id="CHEBI:83421"/>
        <dbReference type="ChEBI" id="CHEBI:456216"/>
        <dbReference type="EC" id="2.7.11.1"/>
    </reaction>
</comment>
<name>A0A0C3CQ51_OIDMZ</name>
<dbReference type="GO" id="GO:0005829">
    <property type="term" value="C:cytosol"/>
    <property type="evidence" value="ECO:0007669"/>
    <property type="project" value="TreeGrafter"/>
</dbReference>
<dbReference type="PROSITE" id="PS50011">
    <property type="entry name" value="PROTEIN_KINASE_DOM"/>
    <property type="match status" value="1"/>
</dbReference>
<evidence type="ECO:0000256" key="3">
    <source>
        <dbReference type="ARBA" id="ARBA00022527"/>
    </source>
</evidence>
<protein>
    <recommendedName>
        <fullName evidence="2">non-specific serine/threonine protein kinase</fullName>
        <ecNumber evidence="2">2.7.11.1</ecNumber>
    </recommendedName>
    <alternativeName>
        <fullName evidence="9">Autophagy-related protein 1</fullName>
    </alternativeName>
</protein>
<keyword evidence="3" id="KW-0723">Serine/threonine-protein kinase</keyword>
<feature type="region of interest" description="Disordered" evidence="13">
    <location>
        <begin position="515"/>
        <end position="627"/>
    </location>
</feature>
<dbReference type="GO" id="GO:0000422">
    <property type="term" value="P:autophagy of mitochondrion"/>
    <property type="evidence" value="ECO:0007669"/>
    <property type="project" value="TreeGrafter"/>
</dbReference>
<feature type="region of interest" description="Disordered" evidence="13">
    <location>
        <begin position="639"/>
        <end position="682"/>
    </location>
</feature>
<dbReference type="PANTHER" id="PTHR24348">
    <property type="entry name" value="SERINE/THREONINE-PROTEIN KINASE UNC-51-RELATED"/>
    <property type="match status" value="1"/>
</dbReference>
<dbReference type="Proteomes" id="UP000054321">
    <property type="component" value="Unassembled WGS sequence"/>
</dbReference>
<dbReference type="PANTHER" id="PTHR24348:SF22">
    <property type="entry name" value="NON-SPECIFIC SERINE_THREONINE PROTEIN KINASE"/>
    <property type="match status" value="1"/>
</dbReference>
<dbReference type="InterPro" id="IPR017441">
    <property type="entry name" value="Protein_kinase_ATP_BS"/>
</dbReference>
<keyword evidence="8" id="KW-0072">Autophagy</keyword>
<keyword evidence="16" id="KW-1185">Reference proteome</keyword>
<evidence type="ECO:0000256" key="9">
    <source>
        <dbReference type="ARBA" id="ARBA00030237"/>
    </source>
</evidence>
<evidence type="ECO:0000259" key="14">
    <source>
        <dbReference type="PROSITE" id="PS50011"/>
    </source>
</evidence>
<evidence type="ECO:0000256" key="13">
    <source>
        <dbReference type="SAM" id="MobiDB-lite"/>
    </source>
</evidence>
<dbReference type="InterPro" id="IPR008271">
    <property type="entry name" value="Ser/Thr_kinase_AS"/>
</dbReference>
<feature type="region of interest" description="Disordered" evidence="13">
    <location>
        <begin position="1"/>
        <end position="26"/>
    </location>
</feature>
<sequence length="682" mass="76986">MPPRSKPSESIQPRMGDAGPGENNWSTVSYHLSDEQHIARWEQLEGHWSGEGKHVTNWSGHRTVRILDKDLGSGSGGAVERVSYKAVTLARKHVSAKPGIGRTLENLREEAKAMERLVHRHILKLVGTYTFKRNHLYFLLYPAAVCDLNRFLKDIDDHQLDNVADQDDAVKRLESLELKSIGSIKDLVVLRTPTQMSENPRTTTAAGYLQQILGCMTEALAFVHKQDIRHGDLKPQNILLSAGQIYLADFGAARDVRDSENSITSGRYGTPYWMAPEVDDGLDHHRSLADIWSLGCIFLKIMTVLYGEMLEKYDETMKGNDWKKIYEMLPNFLERLRARGIEAGFQHQDAASFGSKHIIDLIERMLDSNPEKRPSATEVNDMLTEHGGLDQIYHLECCHKPSSAITKIINEKLCTAQRQNKALIQENDELKATVVGMQESILSLKTINDTFETRIENERKYLSERRKTLEGKYNSLQEEYAPYQEKYNSLQKKYDQEVRVREELEERLRILESKHWHHRSQNRGRGRGQGAMHAHPRESGLANSNNYGNGSQATAIRVNTATPKAPRRMSWLTNNTTPSRPDSAREPDSNSSTLTSSISSTFTQTSTNTNDSFSSTGSFESGSVSPNTLRTIKLPFSRRLEEPPPQPRFVKAASSSSVNKESVAHGMQETWANVARSRSNLG</sequence>
<feature type="compositionally biased region" description="Polar residues" evidence="13">
    <location>
        <begin position="541"/>
        <end position="562"/>
    </location>
</feature>
<evidence type="ECO:0000256" key="8">
    <source>
        <dbReference type="ARBA" id="ARBA00023006"/>
    </source>
</evidence>
<dbReference type="STRING" id="913774.A0A0C3CQ51"/>
<dbReference type="HOGENOM" id="CLU_017099_1_0_1"/>
<evidence type="ECO:0000256" key="4">
    <source>
        <dbReference type="ARBA" id="ARBA00022679"/>
    </source>
</evidence>
<organism evidence="15 16">
    <name type="scientific">Oidiodendron maius (strain Zn)</name>
    <dbReference type="NCBI Taxonomy" id="913774"/>
    <lineage>
        <taxon>Eukaryota</taxon>
        <taxon>Fungi</taxon>
        <taxon>Dikarya</taxon>
        <taxon>Ascomycota</taxon>
        <taxon>Pezizomycotina</taxon>
        <taxon>Leotiomycetes</taxon>
        <taxon>Leotiomycetes incertae sedis</taxon>
        <taxon>Myxotrichaceae</taxon>
        <taxon>Oidiodendron</taxon>
    </lineage>
</organism>
<dbReference type="Gene3D" id="1.10.510.10">
    <property type="entry name" value="Transferase(Phosphotransferase) domain 1"/>
    <property type="match status" value="1"/>
</dbReference>
<dbReference type="InterPro" id="IPR011009">
    <property type="entry name" value="Kinase-like_dom_sf"/>
</dbReference>
<evidence type="ECO:0000256" key="10">
    <source>
        <dbReference type="ARBA" id="ARBA00047899"/>
    </source>
</evidence>
<dbReference type="InParanoid" id="A0A0C3CQ51"/>
<comment type="subcellular location">
    <subcellularLocation>
        <location evidence="1">Preautophagosomal structure membrane</location>
        <topology evidence="1">Peripheral membrane protein</topology>
    </subcellularLocation>
</comment>
<evidence type="ECO:0000256" key="5">
    <source>
        <dbReference type="ARBA" id="ARBA00022741"/>
    </source>
</evidence>
<dbReference type="GO" id="GO:0061709">
    <property type="term" value="P:reticulophagy"/>
    <property type="evidence" value="ECO:0007669"/>
    <property type="project" value="TreeGrafter"/>
</dbReference>
<evidence type="ECO:0000256" key="7">
    <source>
        <dbReference type="ARBA" id="ARBA00022840"/>
    </source>
</evidence>
<comment type="catalytic activity">
    <reaction evidence="10">
        <text>L-threonyl-[protein] + ATP = O-phospho-L-threonyl-[protein] + ADP + H(+)</text>
        <dbReference type="Rhea" id="RHEA:46608"/>
        <dbReference type="Rhea" id="RHEA-COMP:11060"/>
        <dbReference type="Rhea" id="RHEA-COMP:11605"/>
        <dbReference type="ChEBI" id="CHEBI:15378"/>
        <dbReference type="ChEBI" id="CHEBI:30013"/>
        <dbReference type="ChEBI" id="CHEBI:30616"/>
        <dbReference type="ChEBI" id="CHEBI:61977"/>
        <dbReference type="ChEBI" id="CHEBI:456216"/>
        <dbReference type="EC" id="2.7.11.1"/>
    </reaction>
</comment>
<dbReference type="SUPFAM" id="SSF56112">
    <property type="entry name" value="Protein kinase-like (PK-like)"/>
    <property type="match status" value="1"/>
</dbReference>
<dbReference type="GO" id="GO:0010506">
    <property type="term" value="P:regulation of autophagy"/>
    <property type="evidence" value="ECO:0007669"/>
    <property type="project" value="InterPro"/>
</dbReference>
<keyword evidence="4" id="KW-0808">Transferase</keyword>
<dbReference type="CDD" id="cd00180">
    <property type="entry name" value="PKc"/>
    <property type="match status" value="1"/>
</dbReference>
<dbReference type="OrthoDB" id="248923at2759"/>
<dbReference type="PROSITE" id="PS00108">
    <property type="entry name" value="PROTEIN_KINASE_ST"/>
    <property type="match status" value="1"/>
</dbReference>
<reference evidence="15 16" key="1">
    <citation type="submission" date="2014-04" db="EMBL/GenBank/DDBJ databases">
        <authorList>
            <consortium name="DOE Joint Genome Institute"/>
            <person name="Kuo A."/>
            <person name="Martino E."/>
            <person name="Perotto S."/>
            <person name="Kohler A."/>
            <person name="Nagy L.G."/>
            <person name="Floudas D."/>
            <person name="Copeland A."/>
            <person name="Barry K.W."/>
            <person name="Cichocki N."/>
            <person name="Veneault-Fourrey C."/>
            <person name="LaButti K."/>
            <person name="Lindquist E.A."/>
            <person name="Lipzen A."/>
            <person name="Lundell T."/>
            <person name="Morin E."/>
            <person name="Murat C."/>
            <person name="Sun H."/>
            <person name="Tunlid A."/>
            <person name="Henrissat B."/>
            <person name="Grigoriev I.V."/>
            <person name="Hibbett D.S."/>
            <person name="Martin F."/>
            <person name="Nordberg H.P."/>
            <person name="Cantor M.N."/>
            <person name="Hua S.X."/>
        </authorList>
    </citation>
    <scope>NUCLEOTIDE SEQUENCE [LARGE SCALE GENOMIC DNA]</scope>
    <source>
        <strain evidence="15 16">Zn</strain>
    </source>
</reference>
<dbReference type="GO" id="GO:0034727">
    <property type="term" value="P:piecemeal microautophagy of the nucleus"/>
    <property type="evidence" value="ECO:0007669"/>
    <property type="project" value="TreeGrafter"/>
</dbReference>
<evidence type="ECO:0000256" key="12">
    <source>
        <dbReference type="PROSITE-ProRule" id="PRU10141"/>
    </source>
</evidence>
<dbReference type="AlphaFoldDB" id="A0A0C3CQ51"/>
<dbReference type="GO" id="GO:0005524">
    <property type="term" value="F:ATP binding"/>
    <property type="evidence" value="ECO:0007669"/>
    <property type="project" value="UniProtKB-UniRule"/>
</dbReference>
<dbReference type="EC" id="2.7.11.1" evidence="2"/>
<keyword evidence="6" id="KW-0418">Kinase</keyword>
<feature type="compositionally biased region" description="Polar residues" evidence="13">
    <location>
        <begin position="571"/>
        <end position="580"/>
    </location>
</feature>
<evidence type="ECO:0000256" key="11">
    <source>
        <dbReference type="ARBA" id="ARBA00048679"/>
    </source>
</evidence>
<reference evidence="16" key="2">
    <citation type="submission" date="2015-01" db="EMBL/GenBank/DDBJ databases">
        <title>Evolutionary Origins and Diversification of the Mycorrhizal Mutualists.</title>
        <authorList>
            <consortium name="DOE Joint Genome Institute"/>
            <consortium name="Mycorrhizal Genomics Consortium"/>
            <person name="Kohler A."/>
            <person name="Kuo A."/>
            <person name="Nagy L.G."/>
            <person name="Floudas D."/>
            <person name="Copeland A."/>
            <person name="Barry K.W."/>
            <person name="Cichocki N."/>
            <person name="Veneault-Fourrey C."/>
            <person name="LaButti K."/>
            <person name="Lindquist E.A."/>
            <person name="Lipzen A."/>
            <person name="Lundell T."/>
            <person name="Morin E."/>
            <person name="Murat C."/>
            <person name="Riley R."/>
            <person name="Ohm R."/>
            <person name="Sun H."/>
            <person name="Tunlid A."/>
            <person name="Henrissat B."/>
            <person name="Grigoriev I.V."/>
            <person name="Hibbett D.S."/>
            <person name="Martin F."/>
        </authorList>
    </citation>
    <scope>NUCLEOTIDE SEQUENCE [LARGE SCALE GENOMIC DNA]</scope>
    <source>
        <strain evidence="16">Zn</strain>
    </source>
</reference>
<dbReference type="InterPro" id="IPR045269">
    <property type="entry name" value="Atg1-like"/>
</dbReference>
<dbReference type="GO" id="GO:0000045">
    <property type="term" value="P:autophagosome assembly"/>
    <property type="evidence" value="ECO:0007669"/>
    <property type="project" value="TreeGrafter"/>
</dbReference>
<feature type="compositionally biased region" description="Low complexity" evidence="13">
    <location>
        <begin position="589"/>
        <end position="625"/>
    </location>
</feature>
<dbReference type="SMART" id="SM00220">
    <property type="entry name" value="S_TKc"/>
    <property type="match status" value="1"/>
</dbReference>
<evidence type="ECO:0000256" key="2">
    <source>
        <dbReference type="ARBA" id="ARBA00012513"/>
    </source>
</evidence>
<feature type="domain" description="Protein kinase" evidence="14">
    <location>
        <begin position="65"/>
        <end position="389"/>
    </location>
</feature>
<keyword evidence="5 12" id="KW-0547">Nucleotide-binding</keyword>
<evidence type="ECO:0000256" key="1">
    <source>
        <dbReference type="ARBA" id="ARBA00004623"/>
    </source>
</evidence>
<proteinExistence type="predicted"/>
<dbReference type="InterPro" id="IPR000719">
    <property type="entry name" value="Prot_kinase_dom"/>
</dbReference>
<evidence type="ECO:0000313" key="15">
    <source>
        <dbReference type="EMBL" id="KIN01164.1"/>
    </source>
</evidence>
<evidence type="ECO:0000256" key="6">
    <source>
        <dbReference type="ARBA" id="ARBA00022777"/>
    </source>
</evidence>
<dbReference type="GO" id="GO:0005776">
    <property type="term" value="C:autophagosome"/>
    <property type="evidence" value="ECO:0007669"/>
    <property type="project" value="TreeGrafter"/>
</dbReference>
<dbReference type="GO" id="GO:0034045">
    <property type="term" value="C:phagophore assembly site membrane"/>
    <property type="evidence" value="ECO:0007669"/>
    <property type="project" value="UniProtKB-SubCell"/>
</dbReference>
<evidence type="ECO:0000313" key="16">
    <source>
        <dbReference type="Proteomes" id="UP000054321"/>
    </source>
</evidence>
<gene>
    <name evidence="15" type="ORF">OIDMADRAFT_145274</name>
</gene>
<accession>A0A0C3CQ51</accession>
<dbReference type="Gene3D" id="3.30.200.20">
    <property type="entry name" value="Phosphorylase Kinase, domain 1"/>
    <property type="match status" value="1"/>
</dbReference>